<dbReference type="PRINTS" id="PR00320">
    <property type="entry name" value="GPROTEINBRPT"/>
</dbReference>
<dbReference type="InterPro" id="IPR001680">
    <property type="entry name" value="WD40_rpt"/>
</dbReference>
<dbReference type="PANTHER" id="PTHR22847">
    <property type="entry name" value="WD40 REPEAT PROTEIN"/>
    <property type="match status" value="1"/>
</dbReference>
<dbReference type="InterPro" id="IPR015943">
    <property type="entry name" value="WD40/YVTN_repeat-like_dom_sf"/>
</dbReference>
<sequence>MDLPTSSAPVPPTAIENPSAIGSSEDVTPGQDVPLKEPLHTNPEPQLEEKESNIRCTCSTGGRNLVVCIDGTSNQFGKNNTNVIELYRLVKKRPDDDQLTYYNSGIGTYAKPSWKSLHYLKQVVDHKIDLAIAWNFETIVLNAYRWLSDKYREGDKIYLFGFSRGAYQVRVLSAMINKVGLIHEGNEEQIPFAYELYASSGSDAEDLGAQQRWRWREGEKKKSAVNAAVSGAGRRADEEKAQAPNPMIDSNKTPPASETPASRFKATFSRDVKIHFVGVWDTVSSVGVVRHKVLPDTANGMKHVCYFRHALALDERRVKFLPEYVYQGLSEFEKTKVRASQSGSSHTKEVWFVGTHSDIGGGNVNNETMDRRAAPLRWMLYEASGPGGLKLDDWSVKQEPTPKIYESLKGIWWLLEVMPIKHLSYGSQYGTRRRSHLGASRCIKDGQTFHSTVLASLENKENRYTPKATISWLPDSGTYWENLRGSNGEAWRIERDLYEVVRDAIKKFEERPQEPQGGEIVSIDDFLKNNLYLDAEEGRRALRENKAVEALLEAAASVLDHLKPEHLDALLDTTIQIATAIGTETVPLTSDCLRLMRLLRERPQWPQLRDLIPMVRTLFVLSGHTEVVPSVSISHDGTRVASGSYDKTVRIWDASTGTAVGSPLDGHSDVVRSVAFSPDGTHVVSGSADRTIRVWNLETGTTVVGPIKGHTDDVNSVAYSSDGLRIVSGSFDGTIQIWDAKTGAAVGEPLRGHQNWVRSVAFSPDGTRIASGGRDRTVRIWDAATGAALGSPLTGHDSLVLSVAFSPDGAHVVSGSWDDTIRVWDVQTGATVVGPITGHTDSVCYVAYSPDGSRIVSGSYDRTIRIWDAKTGKAIRKPLTGHEGRVWSVAFSPDGKRVVSGSLDCTVRIWDVEDLVVE</sequence>
<feature type="repeat" description="WD" evidence="3">
    <location>
        <begin position="836"/>
        <end position="877"/>
    </location>
</feature>
<dbReference type="PROSITE" id="PS50294">
    <property type="entry name" value="WD_REPEATS_REGION"/>
    <property type="match status" value="7"/>
</dbReference>
<feature type="repeat" description="WD" evidence="3">
    <location>
        <begin position="750"/>
        <end position="791"/>
    </location>
</feature>
<evidence type="ECO:0000256" key="3">
    <source>
        <dbReference type="PROSITE-ProRule" id="PRU00221"/>
    </source>
</evidence>
<evidence type="ECO:0000256" key="1">
    <source>
        <dbReference type="ARBA" id="ARBA00022574"/>
    </source>
</evidence>
<gene>
    <name evidence="6" type="ORF">CERSUDRAFT_100829</name>
</gene>
<feature type="repeat" description="WD" evidence="3">
    <location>
        <begin position="621"/>
        <end position="662"/>
    </location>
</feature>
<dbReference type="PROSITE" id="PS50082">
    <property type="entry name" value="WD_REPEATS_2"/>
    <property type="match status" value="7"/>
</dbReference>
<dbReference type="EMBL" id="KB445827">
    <property type="protein sequence ID" value="EMD30969.1"/>
    <property type="molecule type" value="Genomic_DNA"/>
</dbReference>
<reference evidence="6 7" key="1">
    <citation type="journal article" date="2012" name="Proc. Natl. Acad. Sci. U.S.A.">
        <title>Comparative genomics of Ceriporiopsis subvermispora and Phanerochaete chrysosporium provide insight into selective ligninolysis.</title>
        <authorList>
            <person name="Fernandez-Fueyo E."/>
            <person name="Ruiz-Duenas F.J."/>
            <person name="Ferreira P."/>
            <person name="Floudas D."/>
            <person name="Hibbett D.S."/>
            <person name="Canessa P."/>
            <person name="Larrondo L.F."/>
            <person name="James T.Y."/>
            <person name="Seelenfreund D."/>
            <person name="Lobos S."/>
            <person name="Polanco R."/>
            <person name="Tello M."/>
            <person name="Honda Y."/>
            <person name="Watanabe T."/>
            <person name="Watanabe T."/>
            <person name="Ryu J.S."/>
            <person name="Kubicek C.P."/>
            <person name="Schmoll M."/>
            <person name="Gaskell J."/>
            <person name="Hammel K.E."/>
            <person name="St John F.J."/>
            <person name="Vanden Wymelenberg A."/>
            <person name="Sabat G."/>
            <person name="Splinter BonDurant S."/>
            <person name="Syed K."/>
            <person name="Yadav J.S."/>
            <person name="Doddapaneni H."/>
            <person name="Subramanian V."/>
            <person name="Lavin J.L."/>
            <person name="Oguiza J.A."/>
            <person name="Perez G."/>
            <person name="Pisabarro A.G."/>
            <person name="Ramirez L."/>
            <person name="Santoyo F."/>
            <person name="Master E."/>
            <person name="Coutinho P.M."/>
            <person name="Henrissat B."/>
            <person name="Lombard V."/>
            <person name="Magnuson J.K."/>
            <person name="Kuees U."/>
            <person name="Hori C."/>
            <person name="Igarashi K."/>
            <person name="Samejima M."/>
            <person name="Held B.W."/>
            <person name="Barry K.W."/>
            <person name="LaButti K.M."/>
            <person name="Lapidus A."/>
            <person name="Lindquist E.A."/>
            <person name="Lucas S.M."/>
            <person name="Riley R."/>
            <person name="Salamov A.A."/>
            <person name="Hoffmeister D."/>
            <person name="Schwenk D."/>
            <person name="Hadar Y."/>
            <person name="Yarden O."/>
            <person name="de Vries R.P."/>
            <person name="Wiebenga A."/>
            <person name="Stenlid J."/>
            <person name="Eastwood D."/>
            <person name="Grigoriev I.V."/>
            <person name="Berka R.M."/>
            <person name="Blanchette R.A."/>
            <person name="Kersten P."/>
            <person name="Martinez A.T."/>
            <person name="Vicuna R."/>
            <person name="Cullen D."/>
        </authorList>
    </citation>
    <scope>NUCLEOTIDE SEQUENCE [LARGE SCALE GENOMIC DNA]</scope>
    <source>
        <strain evidence="6 7">B</strain>
    </source>
</reference>
<keyword evidence="1 3" id="KW-0853">WD repeat</keyword>
<evidence type="ECO:0000259" key="5">
    <source>
        <dbReference type="Pfam" id="PF09994"/>
    </source>
</evidence>
<feature type="repeat" description="WD" evidence="3">
    <location>
        <begin position="664"/>
        <end position="705"/>
    </location>
</feature>
<proteinExistence type="predicted"/>
<accession>M2P6P8</accession>
<dbReference type="Pfam" id="PF00400">
    <property type="entry name" value="WD40"/>
    <property type="match status" value="7"/>
</dbReference>
<dbReference type="OrthoDB" id="538223at2759"/>
<dbReference type="CDD" id="cd00200">
    <property type="entry name" value="WD40"/>
    <property type="match status" value="1"/>
</dbReference>
<evidence type="ECO:0000256" key="2">
    <source>
        <dbReference type="ARBA" id="ARBA00022737"/>
    </source>
</evidence>
<evidence type="ECO:0000313" key="6">
    <source>
        <dbReference type="EMBL" id="EMD30969.1"/>
    </source>
</evidence>
<protein>
    <recommendedName>
        <fullName evidence="5">T6SS Phospholipase effector Tle1-like catalytic domain-containing protein</fullName>
    </recommendedName>
</protein>
<feature type="repeat" description="WD" evidence="3">
    <location>
        <begin position="879"/>
        <end position="913"/>
    </location>
</feature>
<feature type="repeat" description="WD" evidence="3">
    <location>
        <begin position="793"/>
        <end position="834"/>
    </location>
</feature>
<dbReference type="Pfam" id="PF09994">
    <property type="entry name" value="T6SS_Tle1-like_cat"/>
    <property type="match status" value="1"/>
</dbReference>
<dbReference type="Proteomes" id="UP000016930">
    <property type="component" value="Unassembled WGS sequence"/>
</dbReference>
<dbReference type="GO" id="GO:1990234">
    <property type="term" value="C:transferase complex"/>
    <property type="evidence" value="ECO:0007669"/>
    <property type="project" value="UniProtKB-ARBA"/>
</dbReference>
<feature type="region of interest" description="Disordered" evidence="4">
    <location>
        <begin position="224"/>
        <end position="261"/>
    </location>
</feature>
<dbReference type="InterPro" id="IPR036322">
    <property type="entry name" value="WD40_repeat_dom_sf"/>
</dbReference>
<dbReference type="PANTHER" id="PTHR22847:SF637">
    <property type="entry name" value="WD REPEAT DOMAIN 5B"/>
    <property type="match status" value="1"/>
</dbReference>
<dbReference type="InterPro" id="IPR020472">
    <property type="entry name" value="WD40_PAC1"/>
</dbReference>
<keyword evidence="7" id="KW-1185">Reference proteome</keyword>
<dbReference type="AlphaFoldDB" id="M2P6P8"/>
<name>M2P6P8_CERS8</name>
<feature type="region of interest" description="Disordered" evidence="4">
    <location>
        <begin position="1"/>
        <end position="52"/>
    </location>
</feature>
<keyword evidence="2" id="KW-0677">Repeat</keyword>
<dbReference type="Gene3D" id="2.130.10.10">
    <property type="entry name" value="YVTN repeat-like/Quinoprotein amine dehydrogenase"/>
    <property type="match status" value="4"/>
</dbReference>
<dbReference type="SUPFAM" id="SSF50978">
    <property type="entry name" value="WD40 repeat-like"/>
    <property type="match status" value="1"/>
</dbReference>
<evidence type="ECO:0000256" key="4">
    <source>
        <dbReference type="SAM" id="MobiDB-lite"/>
    </source>
</evidence>
<evidence type="ECO:0000313" key="7">
    <source>
        <dbReference type="Proteomes" id="UP000016930"/>
    </source>
</evidence>
<feature type="repeat" description="WD" evidence="3">
    <location>
        <begin position="707"/>
        <end position="748"/>
    </location>
</feature>
<dbReference type="InterPro" id="IPR019775">
    <property type="entry name" value="WD40_repeat_CS"/>
</dbReference>
<dbReference type="InterPro" id="IPR018712">
    <property type="entry name" value="Tle1-like_cat"/>
</dbReference>
<feature type="compositionally biased region" description="Polar residues" evidence="4">
    <location>
        <begin position="248"/>
        <end position="260"/>
    </location>
</feature>
<dbReference type="HOGENOM" id="CLU_005049_4_3_1"/>
<feature type="domain" description="T6SS Phospholipase effector Tle1-like catalytic" evidence="5">
    <location>
        <begin position="63"/>
        <end position="381"/>
    </location>
</feature>
<dbReference type="SMART" id="SM00320">
    <property type="entry name" value="WD40"/>
    <property type="match status" value="7"/>
</dbReference>
<organism evidence="6 7">
    <name type="scientific">Ceriporiopsis subvermispora (strain B)</name>
    <name type="common">White-rot fungus</name>
    <name type="synonym">Gelatoporia subvermispora</name>
    <dbReference type="NCBI Taxonomy" id="914234"/>
    <lineage>
        <taxon>Eukaryota</taxon>
        <taxon>Fungi</taxon>
        <taxon>Dikarya</taxon>
        <taxon>Basidiomycota</taxon>
        <taxon>Agaricomycotina</taxon>
        <taxon>Agaricomycetes</taxon>
        <taxon>Polyporales</taxon>
        <taxon>Gelatoporiaceae</taxon>
        <taxon>Gelatoporia</taxon>
    </lineage>
</organism>
<dbReference type="PROSITE" id="PS00678">
    <property type="entry name" value="WD_REPEATS_1"/>
    <property type="match status" value="7"/>
</dbReference>
<dbReference type="STRING" id="914234.M2P6P8"/>